<name>A0A1G4YD09_9ENTR</name>
<proteinExistence type="predicted"/>
<comment type="caution">
    <text evidence="1">The sequence shown here is derived from an EMBL/GenBank/DDBJ whole genome shotgun (WGS) entry which is preliminary data.</text>
</comment>
<evidence type="ECO:0000313" key="2">
    <source>
        <dbReference type="Proteomes" id="UP000183569"/>
    </source>
</evidence>
<dbReference type="RefSeq" id="WP_025263787.1">
    <property type="nucleotide sequence ID" value="NZ_CP016337.1"/>
</dbReference>
<organism evidence="1 2">
    <name type="scientific">Kosakonia sacchari</name>
    <dbReference type="NCBI Taxonomy" id="1158459"/>
    <lineage>
        <taxon>Bacteria</taxon>
        <taxon>Pseudomonadati</taxon>
        <taxon>Pseudomonadota</taxon>
        <taxon>Gammaproteobacteria</taxon>
        <taxon>Enterobacterales</taxon>
        <taxon>Enterobacteriaceae</taxon>
        <taxon>Kosakonia</taxon>
    </lineage>
</organism>
<evidence type="ECO:0008006" key="3">
    <source>
        <dbReference type="Google" id="ProtNLM"/>
    </source>
</evidence>
<accession>A0A1G4YD09</accession>
<dbReference type="EMBL" id="FMUI01000006">
    <property type="protein sequence ID" value="SCX51323.1"/>
    <property type="molecule type" value="Genomic_DNA"/>
</dbReference>
<gene>
    <name evidence="1" type="ORF">SAMN02927897_02441</name>
</gene>
<dbReference type="GeneID" id="23844503"/>
<protein>
    <recommendedName>
        <fullName evidence="3">ATP-dependent helicase HrpA</fullName>
    </recommendedName>
</protein>
<dbReference type="Proteomes" id="UP000183569">
    <property type="component" value="Unassembled WGS sequence"/>
</dbReference>
<reference evidence="1 2" key="1">
    <citation type="submission" date="2016-10" db="EMBL/GenBank/DDBJ databases">
        <authorList>
            <person name="Varghese N."/>
            <person name="Submissions S."/>
        </authorList>
    </citation>
    <scope>NUCLEOTIDE SEQUENCE [LARGE SCALE GENOMIC DNA]</scope>
    <source>
        <strain evidence="1 2">CGMCC 1.12102</strain>
    </source>
</reference>
<dbReference type="AlphaFoldDB" id="A0A1G4YD09"/>
<evidence type="ECO:0000313" key="1">
    <source>
        <dbReference type="EMBL" id="SCX51323.1"/>
    </source>
</evidence>
<sequence length="68" mass="6863">MAGGASMGASLASMGQLDMVSAATTMMNAQAQSAKMITDTVNGITSSLIDSSTKAQNSMQQAGKAIQY</sequence>